<feature type="disulfide bond" evidence="15">
    <location>
        <begin position="766"/>
        <end position="775"/>
    </location>
</feature>
<feature type="domain" description="EGF-like" evidence="19">
    <location>
        <begin position="893"/>
        <end position="930"/>
    </location>
</feature>
<feature type="domain" description="EGF-like" evidence="19">
    <location>
        <begin position="393"/>
        <end position="430"/>
    </location>
</feature>
<dbReference type="InterPro" id="IPR018097">
    <property type="entry name" value="EGF_Ca-bd_CS"/>
</dbReference>
<dbReference type="GO" id="GO:0005911">
    <property type="term" value="C:cell-cell junction"/>
    <property type="evidence" value="ECO:0007669"/>
    <property type="project" value="UniProtKB-ARBA"/>
</dbReference>
<evidence type="ECO:0000256" key="6">
    <source>
        <dbReference type="ARBA" id="ARBA00022692"/>
    </source>
</evidence>
<organism evidence="20 21">
    <name type="scientific">Drosophila lebanonensis</name>
    <name type="common">Fruit fly</name>
    <name type="synonym">Scaptodrosophila lebanonensis</name>
    <dbReference type="NCBI Taxonomy" id="7225"/>
    <lineage>
        <taxon>Eukaryota</taxon>
        <taxon>Metazoa</taxon>
        <taxon>Ecdysozoa</taxon>
        <taxon>Arthropoda</taxon>
        <taxon>Hexapoda</taxon>
        <taxon>Insecta</taxon>
        <taxon>Pterygota</taxon>
        <taxon>Neoptera</taxon>
        <taxon>Endopterygota</taxon>
        <taxon>Diptera</taxon>
        <taxon>Brachycera</taxon>
        <taxon>Muscomorpha</taxon>
        <taxon>Ephydroidea</taxon>
        <taxon>Drosophilidae</taxon>
        <taxon>Scaptodrosophila</taxon>
    </lineage>
</organism>
<accession>A0A6J2TIS8</accession>
<feature type="domain" description="EGF-like" evidence="19">
    <location>
        <begin position="2081"/>
        <end position="2118"/>
    </location>
</feature>
<dbReference type="FunFam" id="2.10.25.10:FF:000123">
    <property type="entry name" value="Crumbs homolog 1 (Drosophila)"/>
    <property type="match status" value="1"/>
</dbReference>
<dbReference type="GO" id="GO:0009887">
    <property type="term" value="P:animal organ morphogenesis"/>
    <property type="evidence" value="ECO:0007669"/>
    <property type="project" value="UniProtKB-ARBA"/>
</dbReference>
<feature type="domain" description="EGF-like" evidence="19">
    <location>
        <begin position="778"/>
        <end position="815"/>
    </location>
</feature>
<feature type="disulfide bond" evidence="15">
    <location>
        <begin position="458"/>
        <end position="467"/>
    </location>
</feature>
<keyword evidence="3" id="KW-0217">Developmental protein</keyword>
<keyword evidence="10 17" id="KW-0472">Membrane</keyword>
<comment type="subcellular location">
    <subcellularLocation>
        <location evidence="1">Apical cell membrane</location>
        <topology evidence="1">Single-pass type I membrane protein</topology>
    </subcellularLocation>
    <subcellularLocation>
        <location evidence="2">Cell projection</location>
    </subcellularLocation>
</comment>
<feature type="domain" description="EGF-like" evidence="19">
    <location>
        <begin position="1339"/>
        <end position="1375"/>
    </location>
</feature>
<dbReference type="FunFam" id="2.10.25.10:FF:000172">
    <property type="entry name" value="FAT atypical cadherin 3"/>
    <property type="match status" value="1"/>
</dbReference>
<sequence>MAVYASATSYVTRQQQQQKQQKTTNRLLSRARTKSAAQMTATSTSASASASPSPSAFTFTSKPMLKRAISAPQWIFLFILIYLATDVASVEVHTKEAYFNGSAYLRLLTPMPIWDHSAISFRSCRGGEILAQQYNKNSIVISVLNDFLQVSLAGPAVIGPNNRLDVKMSYQLLDNRWHTLQFKYEYGNLYLHVDRASTIFANSTYNSQFLTNQDIGNEAAILILGNSFSGCLLDGPGLQFINGSMTVQNAVFGPCPLTQGPCSDHDLLTRPQDNFCLNDPCMGHGTCTSSSEGYECHCTARYSGKNCQKDNGSPCAKNPCANGGSCLENSRGDYQCFCDANHSGQHCETEVNIHPLCQNNPCLNNGACVVLAGISTIACECPKGYAGARCEIDMDECASQPCQNNGSCIDRINGFTCDCTGTGYTGAFCQTNIDECEKSPCLNGARCFDTYGWYTCQCLDGWGGEICEKPISCQTQQCLNGGTCVDKPIGFQCICPPEYNGELCQLGPRCAQQCPIDSECIGGTCVCKPGTTGPIGHCVPISTTPTPELLSTTTTTTRTATAPLLITNSSISSATTITPTTKTTKTPITSTTRTTTTTTVSNKQQPVPQQLQQQPPPPSQRSAPLNACPQENCLNGGTCIGYSSNYTCICASGYTGYNCQQSVGDASGASALALTPINCNATNGKCLNGGTCSMNGTHCYCAVGYSGDRCEKAESCSPLNCQEPMICAQNQCICPPDKVCNQCATQPCQNGGECADLPNGDFECTCARGWTGRNCANDVDECVLQPKICGNGICKNEKGSYKCYCTPGFTGIHCDSDVDECLSHPCLHGATCNNKINAYECVCQPGYEGYNCEIDIDECISNPCSNGSTCIDMINNFTCNCIPGMTGRSCDIDIDDCVSAPCLNNGLCIDELGGFHCDCSGTGYEGQNCELNIDECASNPCTNGAVCQDLVKDYNCQCHAGYKGKNCELDINECESNPCQYNSNCLERSNTTLYQLSRVMDLPKIFSQPFSFENASGYECVCVPGIIGKNCEININECESNPCSKHGTCNDGIGAYTCECDPGFEGTHCEMNIDECDRYNPCQNGTCIDQINDYDCDCDANFGGKNCSVPLIGCTSVPCLNGGTCRPYLVDETIHLFNCSCEHGFQGETCEKTTTLSMVVSSLITVKTQRDEGYDINLQFKTTLPNGVLAFGTSGGQNEPVSYILELINGRLNLHSSLLNKWEGVFIGSKLNDSNWHKVFVAINTSHLVLSANDEQAIFPVGSYETANNSQPSFPLTYLGGTIPNLKSYLRHLTHQPSSFVGCMQDVVVNGRWIFPDEQNENDTNADTKLSYVQSGCPRTEQCKPNPCHSNGECTDLWHTFACHCPRPFFGHTCQHNMTAATFGHENTTHSAVIVETTDVARRAIRSILDISMFIRTREPTGQVFYLGSDPRKMPTKNIGDSYVAAKLHGGELLVRMQFNGTPEAYTVGGQKLDNGYNHLIEVVRNQTLVQVKLNGTEYFRKTLSTTGLLDAQVLYLGGPAPTRESLLPASTEPGLITLDESLGSGVTAKEDDSKDYFKGIIQDVKVSNGSLNMIVEMYPLNVTDVNVNAKPFGAVSIDRTSVLPGEVSDDLCRKNPCRHNAECRNTWNDYTCKCPNGYKGKDCQEIEFCQLILCPGASVCQNLDDGYECLTNITFTGQERAPLAFSYFKEQVAEEIGVPNGNKQLLKPVIEIAYRTRAGGTLLFIDNNDSFFEIGVNGGRVTVTWKLTQLHIGESSRFEKENTDGEWSRIYLRAHNGKLEGGWKGWESMVDPTPGFSVDIDQAAFQELLSSSTQVYLGGMPESRQARGTTVSAQQGSQFKGCLGEARVGDLLLPYFSNAELYPHTENVSVQLQAQFRLNSTRPAEGCTLCFNTDCKNGGSCNAPSEEYACTCLPGYEGDDCGTDIDECLNAHCENNGTCLNQVADFYCQCQPGFEGRYCEQNIDECSTQPCHNGGKCTDLIAAFKCECTDDYTGPQCDVLKQMTCENQPCRNGSSCENGFNAQTGNNFTCTCSTGFEGPLCDIPFCEQTPCENGGLCLTTDMLPTCKCSLGYTGRLCEQEIDECASNPCMNGGSCKDLVGGYECNCSLTGFEGPHCETDINECNLSVEYCGGLGRCINLPGTFKCVCQKPFCGAYCNFTDPCNAVDVCANGGQCKENCGEEVDYYCNCTEGFTGKNCTATITAKDDGPSTTDIAIIVIPVVVVLLLIAGALLGTFLVMARNKRATRGTYSPSAQEYCNPRLEMDNVLKPPPEERLI</sequence>
<dbReference type="GO" id="GO:0016324">
    <property type="term" value="C:apical plasma membrane"/>
    <property type="evidence" value="ECO:0007669"/>
    <property type="project" value="UniProtKB-SubCell"/>
</dbReference>
<feature type="domain" description="Laminin G" evidence="18">
    <location>
        <begin position="1673"/>
        <end position="1888"/>
    </location>
</feature>
<keyword evidence="9 17" id="KW-1133">Transmembrane helix</keyword>
<feature type="disulfide bond" evidence="15">
    <location>
        <begin position="1635"/>
        <end position="1644"/>
    </location>
</feature>
<feature type="disulfide bond" evidence="15">
    <location>
        <begin position="1141"/>
        <end position="1150"/>
    </location>
</feature>
<dbReference type="SUPFAM" id="SSF49899">
    <property type="entry name" value="Concanavalin A-like lectins/glucanases"/>
    <property type="match status" value="4"/>
</dbReference>
<evidence type="ECO:0000256" key="14">
    <source>
        <dbReference type="ARBA" id="ARBA00060989"/>
    </source>
</evidence>
<feature type="disulfide bond" evidence="15">
    <location>
        <begin position="1098"/>
        <end position="1107"/>
    </location>
</feature>
<dbReference type="Gene3D" id="2.10.25.10">
    <property type="entry name" value="Laminin"/>
    <property type="match status" value="28"/>
</dbReference>
<dbReference type="GO" id="GO:0001764">
    <property type="term" value="P:neuron migration"/>
    <property type="evidence" value="ECO:0007669"/>
    <property type="project" value="UniProtKB-ARBA"/>
</dbReference>
<feature type="domain" description="EGF-like" evidence="19">
    <location>
        <begin position="432"/>
        <end position="468"/>
    </location>
</feature>
<feature type="disulfide bond" evidence="15">
    <location>
        <begin position="1951"/>
        <end position="1960"/>
    </location>
</feature>
<dbReference type="Pfam" id="PF12661">
    <property type="entry name" value="hEGF"/>
    <property type="match status" value="3"/>
</dbReference>
<dbReference type="InterPro" id="IPR001881">
    <property type="entry name" value="EGF-like_Ca-bd_dom"/>
</dbReference>
<evidence type="ECO:0000256" key="16">
    <source>
        <dbReference type="SAM" id="MobiDB-lite"/>
    </source>
</evidence>
<dbReference type="PANTHER" id="PTHR12916:SF4">
    <property type="entry name" value="UNINFLATABLE, ISOFORM C"/>
    <property type="match status" value="1"/>
</dbReference>
<reference evidence="21" key="1">
    <citation type="submission" date="2025-08" db="UniProtKB">
        <authorList>
            <consortium name="RefSeq"/>
        </authorList>
    </citation>
    <scope>IDENTIFICATION</scope>
    <source>
        <strain evidence="21">11010-0011.00</strain>
        <tissue evidence="21">Whole body</tissue>
    </source>
</reference>
<feature type="domain" description="EGF-like" evidence="19">
    <location>
        <begin position="2002"/>
        <end position="2040"/>
    </location>
</feature>
<feature type="disulfide bond" evidence="15">
    <location>
        <begin position="495"/>
        <end position="504"/>
    </location>
</feature>
<feature type="domain" description="EGF-like" evidence="19">
    <location>
        <begin position="2043"/>
        <end position="2079"/>
    </location>
</feature>
<dbReference type="GO" id="GO:0048646">
    <property type="term" value="P:anatomical structure formation involved in morphogenesis"/>
    <property type="evidence" value="ECO:0007669"/>
    <property type="project" value="UniProtKB-ARBA"/>
</dbReference>
<feature type="domain" description="EGF-like" evidence="19">
    <location>
        <begin position="2159"/>
        <end position="2199"/>
    </location>
</feature>
<feature type="disulfide bond" evidence="15">
    <location>
        <begin position="805"/>
        <end position="814"/>
    </location>
</feature>
<keyword evidence="11 15" id="KW-1015">Disulfide bond</keyword>
<dbReference type="FunFam" id="2.10.25.10:FF:000185">
    <property type="entry name" value="basement membrane-specific heparan sulfate proteoglycan core protein-like"/>
    <property type="match status" value="1"/>
</dbReference>
<dbReference type="FunFam" id="2.60.120.200:FF:000143">
    <property type="entry name" value="Crumbs, isoform D"/>
    <property type="match status" value="1"/>
</dbReference>
<evidence type="ECO:0000259" key="18">
    <source>
        <dbReference type="PROSITE" id="PS50025"/>
    </source>
</evidence>
<dbReference type="FunFam" id="2.10.25.10:FF:000122">
    <property type="entry name" value="Protein crumbs homolog 2"/>
    <property type="match status" value="1"/>
</dbReference>
<feature type="domain" description="EGF-like" evidence="19">
    <location>
        <begin position="1110"/>
        <end position="1151"/>
    </location>
</feature>
<evidence type="ECO:0000256" key="15">
    <source>
        <dbReference type="PROSITE-ProRule" id="PRU00076"/>
    </source>
</evidence>
<dbReference type="FunFam" id="2.10.25.10:FF:000039">
    <property type="entry name" value="Crumbs cell polarity complex component 1"/>
    <property type="match status" value="1"/>
</dbReference>
<feature type="disulfide bond" evidence="15">
    <location>
        <begin position="298"/>
        <end position="307"/>
    </location>
</feature>
<dbReference type="FunFam" id="2.10.25.10:FF:000496">
    <property type="entry name" value="Crumbs, isoform D"/>
    <property type="match status" value="1"/>
</dbReference>
<feature type="domain" description="Laminin G" evidence="18">
    <location>
        <begin position="94"/>
        <end position="262"/>
    </location>
</feature>
<feature type="disulfide bond" evidence="15">
    <location>
        <begin position="362"/>
        <end position="379"/>
    </location>
</feature>
<dbReference type="Pfam" id="PF00008">
    <property type="entry name" value="EGF"/>
    <property type="match status" value="19"/>
</dbReference>
<feature type="disulfide bond" evidence="15">
    <location>
        <begin position="958"/>
        <end position="967"/>
    </location>
</feature>
<dbReference type="FunFam" id="2.10.25.10:FF:000321">
    <property type="entry name" value="Protein delta homolog 1"/>
    <property type="match status" value="1"/>
</dbReference>
<keyword evidence="12" id="KW-0325">Glycoprotein</keyword>
<dbReference type="PROSITE" id="PS01186">
    <property type="entry name" value="EGF_2"/>
    <property type="match status" value="17"/>
</dbReference>
<dbReference type="PROSITE" id="PS00022">
    <property type="entry name" value="EGF_1"/>
    <property type="match status" value="24"/>
</dbReference>
<feature type="disulfide bond" evidence="15">
    <location>
        <begin position="2069"/>
        <end position="2078"/>
    </location>
</feature>
<evidence type="ECO:0000256" key="7">
    <source>
        <dbReference type="ARBA" id="ARBA00022729"/>
    </source>
</evidence>
<dbReference type="InterPro" id="IPR001791">
    <property type="entry name" value="Laminin_G"/>
</dbReference>
<dbReference type="FunFam" id="2.10.25.10:FF:000472">
    <property type="entry name" value="Uncharacterized protein, isoform A"/>
    <property type="match status" value="2"/>
</dbReference>
<feature type="disulfide bond" evidence="15">
    <location>
        <begin position="1022"/>
        <end position="1031"/>
    </location>
</feature>
<feature type="disulfide bond" evidence="15">
    <location>
        <begin position="2189"/>
        <end position="2198"/>
    </location>
</feature>
<feature type="disulfide bond" evidence="15">
    <location>
        <begin position="1989"/>
        <end position="1998"/>
    </location>
</feature>
<dbReference type="OrthoDB" id="283575at2759"/>
<dbReference type="GO" id="GO:0005509">
    <property type="term" value="F:calcium ion binding"/>
    <property type="evidence" value="ECO:0007669"/>
    <property type="project" value="InterPro"/>
</dbReference>
<dbReference type="FunFam" id="2.10.25.10:FF:000511">
    <property type="entry name" value="protein crumbs isoform X1"/>
    <property type="match status" value="1"/>
</dbReference>
<dbReference type="RefSeq" id="XP_030376576.1">
    <property type="nucleotide sequence ID" value="XM_030520716.1"/>
</dbReference>
<feature type="disulfide bond" evidence="15">
    <location>
        <begin position="338"/>
        <end position="347"/>
    </location>
</feature>
<dbReference type="InterPro" id="IPR009030">
    <property type="entry name" value="Growth_fac_rcpt_cys_sf"/>
</dbReference>
<keyword evidence="8" id="KW-0677">Repeat</keyword>
<dbReference type="SMART" id="SM00282">
    <property type="entry name" value="LamG"/>
    <property type="match status" value="3"/>
</dbReference>
<dbReference type="FunFam" id="2.10.25.10:FF:000279">
    <property type="entry name" value="Neurogenic locus notch 1"/>
    <property type="match status" value="1"/>
</dbReference>
<evidence type="ECO:0000256" key="3">
    <source>
        <dbReference type="ARBA" id="ARBA00022473"/>
    </source>
</evidence>
<dbReference type="GO" id="GO:0050877">
    <property type="term" value="P:nervous system process"/>
    <property type="evidence" value="ECO:0007669"/>
    <property type="project" value="UniProtKB-ARBA"/>
</dbReference>
<evidence type="ECO:0000256" key="4">
    <source>
        <dbReference type="ARBA" id="ARBA00022475"/>
    </source>
</evidence>
<evidence type="ECO:0000256" key="10">
    <source>
        <dbReference type="ARBA" id="ARBA00023136"/>
    </source>
</evidence>
<feature type="disulfide bond" evidence="15">
    <location>
        <begin position="1060"/>
        <end position="1069"/>
    </location>
</feature>
<dbReference type="FunFam" id="2.10.25.10:FF:000173">
    <property type="entry name" value="Neurogenic locus notch protein 2"/>
    <property type="match status" value="1"/>
</dbReference>
<feature type="disulfide bond" evidence="15">
    <location>
        <begin position="881"/>
        <end position="890"/>
    </location>
</feature>
<feature type="region of interest" description="Disordered" evidence="16">
    <location>
        <begin position="577"/>
        <end position="623"/>
    </location>
</feature>
<feature type="domain" description="EGF-like" evidence="19">
    <location>
        <begin position="1963"/>
        <end position="1999"/>
    </location>
</feature>
<evidence type="ECO:0000256" key="12">
    <source>
        <dbReference type="ARBA" id="ARBA00023180"/>
    </source>
</evidence>
<evidence type="ECO:0000313" key="21">
    <source>
        <dbReference type="RefSeq" id="XP_030376576.1"/>
    </source>
</evidence>
<gene>
    <name evidence="21" type="primary">LOC115625596</name>
</gene>
<evidence type="ECO:0000256" key="8">
    <source>
        <dbReference type="ARBA" id="ARBA00022737"/>
    </source>
</evidence>
<dbReference type="GO" id="GO:0032991">
    <property type="term" value="C:protein-containing complex"/>
    <property type="evidence" value="ECO:0007669"/>
    <property type="project" value="UniProtKB-ARBA"/>
</dbReference>
<feature type="domain" description="EGF-like" evidence="19">
    <location>
        <begin position="311"/>
        <end position="348"/>
    </location>
</feature>
<feature type="domain" description="EGF-like" evidence="19">
    <location>
        <begin position="1889"/>
        <end position="1923"/>
    </location>
</feature>
<keyword evidence="5 15" id="KW-0245">EGF-like domain</keyword>
<dbReference type="CDD" id="cd00054">
    <property type="entry name" value="EGF_CA"/>
    <property type="match status" value="19"/>
</dbReference>
<feature type="disulfide bond" evidence="15">
    <location>
        <begin position="381"/>
        <end position="390"/>
    </location>
</feature>
<dbReference type="InterPro" id="IPR013320">
    <property type="entry name" value="ConA-like_dom_sf"/>
</dbReference>
<feature type="compositionally biased region" description="Low complexity" evidence="16">
    <location>
        <begin position="577"/>
        <end position="613"/>
    </location>
</feature>
<dbReference type="GO" id="GO:0007163">
    <property type="term" value="P:establishment or maintenance of cell polarity"/>
    <property type="evidence" value="ECO:0007669"/>
    <property type="project" value="UniProtKB-ARBA"/>
</dbReference>
<keyword evidence="13" id="KW-0966">Cell projection</keyword>
<feature type="domain" description="EGF-like" evidence="19">
    <location>
        <begin position="1072"/>
        <end position="1108"/>
    </location>
</feature>
<feature type="disulfide bond" evidence="15">
    <location>
        <begin position="650"/>
        <end position="659"/>
    </location>
</feature>
<comment type="caution">
    <text evidence="15">Lacks conserved residue(s) required for the propagation of feature annotation.</text>
</comment>
<dbReference type="InterPro" id="IPR000742">
    <property type="entry name" value="EGF"/>
</dbReference>
<feature type="domain" description="Laminin G" evidence="18">
    <location>
        <begin position="1153"/>
        <end position="1337"/>
    </location>
</feature>
<evidence type="ECO:0000256" key="17">
    <source>
        <dbReference type="SAM" id="Phobius"/>
    </source>
</evidence>
<evidence type="ECO:0000259" key="19">
    <source>
        <dbReference type="PROSITE" id="PS50026"/>
    </source>
</evidence>
<dbReference type="InterPro" id="IPR013032">
    <property type="entry name" value="EGF-like_CS"/>
</dbReference>
<feature type="domain" description="EGF-like" evidence="19">
    <location>
        <begin position="624"/>
        <end position="660"/>
    </location>
</feature>
<dbReference type="FunFam" id="2.10.25.10:FF:000208">
    <property type="entry name" value="Crumbs 2, cell polarity complex component"/>
    <property type="match status" value="1"/>
</dbReference>
<dbReference type="SMART" id="SM00181">
    <property type="entry name" value="EGF"/>
    <property type="match status" value="29"/>
</dbReference>
<feature type="domain" description="EGF-like" evidence="19">
    <location>
        <begin position="741"/>
        <end position="776"/>
    </location>
</feature>
<dbReference type="FunFam" id="2.10.25.10:FF:000004">
    <property type="entry name" value="Neurogenic locus notch 1"/>
    <property type="match status" value="1"/>
</dbReference>
<feature type="domain" description="EGF-like" evidence="19">
    <location>
        <begin position="970"/>
        <end position="1032"/>
    </location>
</feature>
<dbReference type="PROSITE" id="PS00010">
    <property type="entry name" value="ASX_HYDROXYL"/>
    <property type="match status" value="16"/>
</dbReference>
<dbReference type="CTD" id="42896"/>
<dbReference type="FunFam" id="2.60.120.200:FF:000181">
    <property type="entry name" value="Crumbs, isoform D"/>
    <property type="match status" value="1"/>
</dbReference>
<dbReference type="PRINTS" id="PR01983">
    <property type="entry name" value="NOTCH"/>
</dbReference>
<dbReference type="SUPFAM" id="SSF57184">
    <property type="entry name" value="Growth factor receptor domain"/>
    <property type="match status" value="1"/>
</dbReference>
<feature type="disulfide bond" evidence="15">
    <location>
        <begin position="2148"/>
        <end position="2157"/>
    </location>
</feature>
<keyword evidence="6 17" id="KW-0812">Transmembrane</keyword>
<proteinExistence type="inferred from homology"/>
<evidence type="ECO:0000256" key="11">
    <source>
        <dbReference type="ARBA" id="ARBA00023157"/>
    </source>
</evidence>
<dbReference type="GO" id="GO:0048667">
    <property type="term" value="P:cell morphogenesis involved in neuron differentiation"/>
    <property type="evidence" value="ECO:0007669"/>
    <property type="project" value="UniProtKB-ARBA"/>
</dbReference>
<dbReference type="FunFam" id="2.10.25.10:FF:000716">
    <property type="entry name" value="Crumbs, isoform D"/>
    <property type="match status" value="1"/>
</dbReference>
<dbReference type="PROSITE" id="PS50026">
    <property type="entry name" value="EGF_3"/>
    <property type="match status" value="28"/>
</dbReference>
<dbReference type="Pfam" id="PF02210">
    <property type="entry name" value="Laminin_G_2"/>
    <property type="match status" value="1"/>
</dbReference>
<protein>
    <submittedName>
        <fullName evidence="21">Protein crumbs isoform X1</fullName>
    </submittedName>
</protein>
<feature type="disulfide bond" evidence="15">
    <location>
        <begin position="1365"/>
        <end position="1374"/>
    </location>
</feature>
<dbReference type="CDD" id="cd00110">
    <property type="entry name" value="LamG"/>
    <property type="match status" value="4"/>
</dbReference>
<keyword evidence="7" id="KW-0732">Signal</keyword>
<dbReference type="FunFam" id="2.10.25.10:FF:000327">
    <property type="entry name" value="neurogenic locus notch homolog protein 4"/>
    <property type="match status" value="1"/>
</dbReference>
<feature type="domain" description="EGF-like" evidence="19">
    <location>
        <begin position="469"/>
        <end position="505"/>
    </location>
</feature>
<dbReference type="FunFam" id="2.10.25.10:FF:000507">
    <property type="entry name" value="Crumbs, isoform C"/>
    <property type="match status" value="1"/>
</dbReference>
<evidence type="ECO:0000313" key="20">
    <source>
        <dbReference type="Proteomes" id="UP000504634"/>
    </source>
</evidence>
<dbReference type="InterPro" id="IPR049883">
    <property type="entry name" value="NOTCH1_EGF-like"/>
</dbReference>
<feature type="domain" description="EGF-like" evidence="19">
    <location>
        <begin position="1034"/>
        <end position="1070"/>
    </location>
</feature>
<feature type="transmembrane region" description="Helical" evidence="17">
    <location>
        <begin position="2214"/>
        <end position="2238"/>
    </location>
</feature>
<feature type="domain" description="EGF-like" evidence="19">
    <location>
        <begin position="1925"/>
        <end position="1961"/>
    </location>
</feature>
<feature type="domain" description="EGF-like" evidence="19">
    <location>
        <begin position="817"/>
        <end position="853"/>
    </location>
</feature>
<feature type="domain" description="EGF-like" evidence="19">
    <location>
        <begin position="272"/>
        <end position="308"/>
    </location>
</feature>
<dbReference type="PROSITE" id="PS01187">
    <property type="entry name" value="EGF_CA"/>
    <property type="match status" value="10"/>
</dbReference>
<dbReference type="FunFam" id="2.10.25.10:FF:000575">
    <property type="entry name" value="Crumbs, isoform C"/>
    <property type="match status" value="1"/>
</dbReference>
<evidence type="ECO:0000256" key="9">
    <source>
        <dbReference type="ARBA" id="ARBA00022989"/>
    </source>
</evidence>
<feature type="domain" description="EGF-like" evidence="19">
    <location>
        <begin position="675"/>
        <end position="711"/>
    </location>
</feature>
<dbReference type="GO" id="GO:0051240">
    <property type="term" value="P:positive regulation of multicellular organismal process"/>
    <property type="evidence" value="ECO:0007669"/>
    <property type="project" value="UniProtKB-ARBA"/>
</dbReference>
<comment type="similarity">
    <text evidence="14">Belongs to the Crumbs protein family.</text>
</comment>
<dbReference type="FunFam" id="2.60.120.200:FF:000192">
    <property type="entry name" value="Crumbs, isoform D"/>
    <property type="match status" value="1"/>
</dbReference>
<feature type="domain" description="EGF-like" evidence="19">
    <location>
        <begin position="855"/>
        <end position="891"/>
    </location>
</feature>
<name>A0A6J2TIS8_DROLE</name>
<evidence type="ECO:0000256" key="2">
    <source>
        <dbReference type="ARBA" id="ARBA00004316"/>
    </source>
</evidence>
<feature type="domain" description="EGF-like" evidence="19">
    <location>
        <begin position="2120"/>
        <end position="2158"/>
    </location>
</feature>
<dbReference type="Gene3D" id="2.60.120.200">
    <property type="match status" value="4"/>
</dbReference>
<feature type="domain" description="Laminin G" evidence="18">
    <location>
        <begin position="1382"/>
        <end position="1613"/>
    </location>
</feature>
<evidence type="ECO:0000256" key="13">
    <source>
        <dbReference type="ARBA" id="ARBA00023273"/>
    </source>
</evidence>
<dbReference type="GO" id="GO:0043005">
    <property type="term" value="C:neuron projection"/>
    <property type="evidence" value="ECO:0007669"/>
    <property type="project" value="UniProtKB-ARBA"/>
</dbReference>
<dbReference type="SUPFAM" id="SSF57196">
    <property type="entry name" value="EGF/Laminin"/>
    <property type="match status" value="20"/>
</dbReference>
<dbReference type="Pfam" id="PF00054">
    <property type="entry name" value="Laminin_G_1"/>
    <property type="match status" value="2"/>
</dbReference>
<keyword evidence="20" id="KW-1185">Reference proteome</keyword>
<feature type="disulfide bond" evidence="15">
    <location>
        <begin position="701"/>
        <end position="710"/>
    </location>
</feature>
<feature type="domain" description="EGF-like" evidence="19">
    <location>
        <begin position="932"/>
        <end position="968"/>
    </location>
</feature>
<dbReference type="PROSITE" id="PS50025">
    <property type="entry name" value="LAM_G_DOMAIN"/>
    <property type="match status" value="4"/>
</dbReference>
<dbReference type="Proteomes" id="UP000504634">
    <property type="component" value="Unplaced"/>
</dbReference>
<dbReference type="Pfam" id="PF07645">
    <property type="entry name" value="EGF_CA"/>
    <property type="match status" value="2"/>
</dbReference>
<dbReference type="PRINTS" id="PR00010">
    <property type="entry name" value="EGFBLOOD"/>
</dbReference>
<feature type="domain" description="EGF-like" evidence="19">
    <location>
        <begin position="353"/>
        <end position="391"/>
    </location>
</feature>
<feature type="disulfide bond" evidence="15">
    <location>
        <begin position="1913"/>
        <end position="1922"/>
    </location>
</feature>
<dbReference type="SMART" id="SM00179">
    <property type="entry name" value="EGF_CA"/>
    <property type="match status" value="23"/>
</dbReference>
<feature type="disulfide bond" evidence="15">
    <location>
        <begin position="843"/>
        <end position="852"/>
    </location>
</feature>
<feature type="domain" description="EGF-like" evidence="19">
    <location>
        <begin position="1609"/>
        <end position="1645"/>
    </location>
</feature>
<dbReference type="PANTHER" id="PTHR12916">
    <property type="entry name" value="CYTOCHROME C OXIDASE POLYPEPTIDE VIC-2"/>
    <property type="match status" value="1"/>
</dbReference>
<dbReference type="GO" id="GO:0016358">
    <property type="term" value="P:dendrite development"/>
    <property type="evidence" value="ECO:0007669"/>
    <property type="project" value="UniProtKB-ARBA"/>
</dbReference>
<evidence type="ECO:0000256" key="1">
    <source>
        <dbReference type="ARBA" id="ARBA00004247"/>
    </source>
</evidence>
<dbReference type="InterPro" id="IPR000152">
    <property type="entry name" value="EGF-type_Asp/Asn_hydroxyl_site"/>
</dbReference>
<keyword evidence="4" id="KW-1003">Cell membrane</keyword>
<evidence type="ECO:0000256" key="5">
    <source>
        <dbReference type="ARBA" id="ARBA00022536"/>
    </source>
</evidence>
<dbReference type="GeneID" id="115625596"/>